<feature type="compositionally biased region" description="Basic and acidic residues" evidence="1">
    <location>
        <begin position="15"/>
        <end position="25"/>
    </location>
</feature>
<evidence type="ECO:0000313" key="3">
    <source>
        <dbReference type="Proteomes" id="UP001153714"/>
    </source>
</evidence>
<dbReference type="EMBL" id="OU893350">
    <property type="protein sequence ID" value="CAG9788087.1"/>
    <property type="molecule type" value="Genomic_DNA"/>
</dbReference>
<dbReference type="OrthoDB" id="46913at2759"/>
<sequence>MPRRSVDRIPSQTDKSNDSKADLMSRTDSNVKVLKNSGDPPVSPRMRRNMERVEMLARPPARRLRSLWDEKCAILPKARRDKIKSALEEEYFLSPELVEHEEPFFITWRATRLYTTSAYSLNRSTEAYPLKIQCILTWRNEPRKPITFT</sequence>
<keyword evidence="3" id="KW-1185">Reference proteome</keyword>
<dbReference type="Proteomes" id="UP001153714">
    <property type="component" value="Chromosome 19"/>
</dbReference>
<proteinExistence type="predicted"/>
<accession>A0A9N9R1M7</accession>
<evidence type="ECO:0000256" key="1">
    <source>
        <dbReference type="SAM" id="MobiDB-lite"/>
    </source>
</evidence>
<feature type="region of interest" description="Disordered" evidence="1">
    <location>
        <begin position="1"/>
        <end position="47"/>
    </location>
</feature>
<evidence type="ECO:0000313" key="2">
    <source>
        <dbReference type="EMBL" id="CAG9788087.1"/>
    </source>
</evidence>
<gene>
    <name evidence="2" type="ORF">DIATSA_LOCUS5925</name>
</gene>
<protein>
    <submittedName>
        <fullName evidence="2">Uncharacterized protein</fullName>
    </submittedName>
</protein>
<organism evidence="2 3">
    <name type="scientific">Diatraea saccharalis</name>
    <name type="common">sugarcane borer</name>
    <dbReference type="NCBI Taxonomy" id="40085"/>
    <lineage>
        <taxon>Eukaryota</taxon>
        <taxon>Metazoa</taxon>
        <taxon>Ecdysozoa</taxon>
        <taxon>Arthropoda</taxon>
        <taxon>Hexapoda</taxon>
        <taxon>Insecta</taxon>
        <taxon>Pterygota</taxon>
        <taxon>Neoptera</taxon>
        <taxon>Endopterygota</taxon>
        <taxon>Lepidoptera</taxon>
        <taxon>Glossata</taxon>
        <taxon>Ditrysia</taxon>
        <taxon>Pyraloidea</taxon>
        <taxon>Crambidae</taxon>
        <taxon>Crambinae</taxon>
        <taxon>Diatraea</taxon>
    </lineage>
</organism>
<name>A0A9N9R1M7_9NEOP</name>
<dbReference type="AlphaFoldDB" id="A0A9N9R1M7"/>
<reference evidence="2" key="1">
    <citation type="submission" date="2021-12" db="EMBL/GenBank/DDBJ databases">
        <authorList>
            <person name="King R."/>
        </authorList>
    </citation>
    <scope>NUCLEOTIDE SEQUENCE</scope>
</reference>
<reference evidence="2" key="2">
    <citation type="submission" date="2022-10" db="EMBL/GenBank/DDBJ databases">
        <authorList>
            <consortium name="ENA_rothamsted_submissions"/>
            <consortium name="culmorum"/>
            <person name="King R."/>
        </authorList>
    </citation>
    <scope>NUCLEOTIDE SEQUENCE</scope>
</reference>